<organism evidence="1 2">
    <name type="scientific">Hibiscus sabdariffa</name>
    <name type="common">roselle</name>
    <dbReference type="NCBI Taxonomy" id="183260"/>
    <lineage>
        <taxon>Eukaryota</taxon>
        <taxon>Viridiplantae</taxon>
        <taxon>Streptophyta</taxon>
        <taxon>Embryophyta</taxon>
        <taxon>Tracheophyta</taxon>
        <taxon>Spermatophyta</taxon>
        <taxon>Magnoliopsida</taxon>
        <taxon>eudicotyledons</taxon>
        <taxon>Gunneridae</taxon>
        <taxon>Pentapetalae</taxon>
        <taxon>rosids</taxon>
        <taxon>malvids</taxon>
        <taxon>Malvales</taxon>
        <taxon>Malvaceae</taxon>
        <taxon>Malvoideae</taxon>
        <taxon>Hibiscus</taxon>
    </lineage>
</organism>
<keyword evidence="2" id="KW-1185">Reference proteome</keyword>
<protein>
    <submittedName>
        <fullName evidence="1">Uncharacterized protein</fullName>
    </submittedName>
</protein>
<evidence type="ECO:0000313" key="2">
    <source>
        <dbReference type="Proteomes" id="UP001396334"/>
    </source>
</evidence>
<gene>
    <name evidence="1" type="ORF">V6N11_078994</name>
</gene>
<evidence type="ECO:0000313" key="1">
    <source>
        <dbReference type="EMBL" id="KAK9016498.1"/>
    </source>
</evidence>
<proteinExistence type="predicted"/>
<comment type="caution">
    <text evidence="1">The sequence shown here is derived from an EMBL/GenBank/DDBJ whole genome shotgun (WGS) entry which is preliminary data.</text>
</comment>
<reference evidence="1 2" key="1">
    <citation type="journal article" date="2024" name="G3 (Bethesda)">
        <title>Genome assembly of Hibiscus sabdariffa L. provides insights into metabolisms of medicinal natural products.</title>
        <authorList>
            <person name="Kim T."/>
        </authorList>
    </citation>
    <scope>NUCLEOTIDE SEQUENCE [LARGE SCALE GENOMIC DNA]</scope>
    <source>
        <strain evidence="1">TK-2024</strain>
        <tissue evidence="1">Old leaves</tissue>
    </source>
</reference>
<sequence>MAGTEAFPPAIGENIIRQLPHACVLTLPGQCSTCILLVCAKGVRSTSAVGVLLRPSHFYSKRTRNLVMDFSAVEFALNTIGELNQQVRSLLGVGELGTA</sequence>
<name>A0ABR2RUC8_9ROSI</name>
<dbReference type="EMBL" id="JBBPBN010000020">
    <property type="protein sequence ID" value="KAK9016498.1"/>
    <property type="molecule type" value="Genomic_DNA"/>
</dbReference>
<accession>A0ABR2RUC8</accession>
<dbReference type="Proteomes" id="UP001396334">
    <property type="component" value="Unassembled WGS sequence"/>
</dbReference>